<dbReference type="Gene3D" id="3.40.50.2000">
    <property type="entry name" value="Glycogen Phosphorylase B"/>
    <property type="match status" value="1"/>
</dbReference>
<dbReference type="InterPro" id="IPR001296">
    <property type="entry name" value="Glyco_trans_1"/>
</dbReference>
<protein>
    <submittedName>
        <fullName evidence="2">Glycosyltransferase</fullName>
        <ecNumber evidence="2">2.4.-.-</ecNumber>
    </submittedName>
</protein>
<reference evidence="2" key="1">
    <citation type="submission" date="2024-06" db="EMBL/GenBank/DDBJ databases">
        <authorList>
            <person name="Li T."/>
            <person name="Gao R."/>
        </authorList>
    </citation>
    <scope>NUCLEOTIDE SEQUENCE</scope>
    <source>
        <strain evidence="2">ZPR3</strain>
    </source>
</reference>
<organism evidence="2">
    <name type="scientific">Rhizobium sp. ZPR3</name>
    <dbReference type="NCBI Taxonomy" id="3158967"/>
    <lineage>
        <taxon>Bacteria</taxon>
        <taxon>Pseudomonadati</taxon>
        <taxon>Pseudomonadota</taxon>
        <taxon>Alphaproteobacteria</taxon>
        <taxon>Hyphomicrobiales</taxon>
        <taxon>Rhizobiaceae</taxon>
        <taxon>Rhizobium/Agrobacterium group</taxon>
        <taxon>Rhizobium</taxon>
    </lineage>
</organism>
<dbReference type="EC" id="2.4.-.-" evidence="2"/>
<dbReference type="CDD" id="cd03801">
    <property type="entry name" value="GT4_PimA-like"/>
    <property type="match status" value="1"/>
</dbReference>
<dbReference type="AlphaFoldDB" id="A0AAU7RWQ8"/>
<dbReference type="EMBL" id="CP157960">
    <property type="protein sequence ID" value="XBT94526.1"/>
    <property type="molecule type" value="Genomic_DNA"/>
</dbReference>
<proteinExistence type="predicted"/>
<dbReference type="SUPFAM" id="SSF53335">
    <property type="entry name" value="S-adenosyl-L-methionine-dependent methyltransferases"/>
    <property type="match status" value="1"/>
</dbReference>
<dbReference type="PANTHER" id="PTHR12526:SF630">
    <property type="entry name" value="GLYCOSYLTRANSFERASE"/>
    <property type="match status" value="1"/>
</dbReference>
<gene>
    <name evidence="2" type="ORF">ABM479_08750</name>
</gene>
<dbReference type="InterPro" id="IPR029063">
    <property type="entry name" value="SAM-dependent_MTases_sf"/>
</dbReference>
<dbReference type="Gene3D" id="3.40.50.150">
    <property type="entry name" value="Vaccinia Virus protein VP39"/>
    <property type="match status" value="1"/>
</dbReference>
<dbReference type="SUPFAM" id="SSF53756">
    <property type="entry name" value="UDP-Glycosyltransferase/glycogen phosphorylase"/>
    <property type="match status" value="1"/>
</dbReference>
<keyword evidence="2" id="KW-0328">Glycosyltransferase</keyword>
<evidence type="ECO:0000259" key="1">
    <source>
        <dbReference type="Pfam" id="PF00534"/>
    </source>
</evidence>
<keyword evidence="2" id="KW-0808">Transferase</keyword>
<name>A0AAU7RWQ8_9HYPH</name>
<sequence length="629" mass="72407">MHQKKKLAIIIEVDSFIGDIIQHLSKTYEVMAIQPKTFKEIETAVEWADIVWFEFCNELFVHAINQNIKRRGKRVIARWHRFEIVESNFPDRIDFGAIDDLILVSHDMLRVLKLRAPQVTQKTRTHVVWNGLNLDKFKPIPSLDKKKIAWAAKPFMRKNQPLFLQVMHSLVKRDPSYTLHVAGEQEEFVMMPYLKRTTEKLGLTRNVFFHGWQRNMPAFLADKGVILSTSVHESFGYNIAEAMAVGALPVVHDYPGAEEFWPDEIRFSSVDEAVEKIIAGQTHQWTQYVHEKFPLAKQLRELDIVMGDRVPEVAKPVNWASLEQQAGSNMKRPVPLWLAQRPAPAQQVQQPAAPIPQAISVQQVREAMPVAEVAMQPMPQPYPTQPHPIPPPSVERLAPVTPLEQPIRRSEAAPSFDSTGYWEGRYRNGGNSGAGSYDVLAKYKGQFLNSLARKKGLKSFAEMGSGDGNQLKYFSFDRYTGFDVSKTVIERTMMMYRDKPNYNFVWLGDQSLDWEMHEDAYDCALSLDVLYHLIDDNIYVNYLDQLFSLPQRYVVIYASNFDGPDIRGASHVRHRKFTTDIANRFPQWTLLKLVENPYKFKESTEADFAIYSRDEFENALDLNELDAIR</sequence>
<dbReference type="Pfam" id="PF00534">
    <property type="entry name" value="Glycos_transf_1"/>
    <property type="match status" value="1"/>
</dbReference>
<dbReference type="PANTHER" id="PTHR12526">
    <property type="entry name" value="GLYCOSYLTRANSFERASE"/>
    <property type="match status" value="1"/>
</dbReference>
<dbReference type="GO" id="GO:0016757">
    <property type="term" value="F:glycosyltransferase activity"/>
    <property type="evidence" value="ECO:0007669"/>
    <property type="project" value="UniProtKB-KW"/>
</dbReference>
<evidence type="ECO:0000313" key="2">
    <source>
        <dbReference type="EMBL" id="XBT94526.1"/>
    </source>
</evidence>
<feature type="domain" description="Glycosyl transferase family 1" evidence="1">
    <location>
        <begin position="143"/>
        <end position="261"/>
    </location>
</feature>
<dbReference type="RefSeq" id="WP_349958555.1">
    <property type="nucleotide sequence ID" value="NZ_CP157960.1"/>
</dbReference>
<accession>A0AAU7RWQ8</accession>